<evidence type="ECO:0000313" key="2">
    <source>
        <dbReference type="EMBL" id="KAL0343100.1"/>
    </source>
</evidence>
<dbReference type="PANTHER" id="PTHR33240:SF17">
    <property type="entry name" value="EUKARYOTIC PEPTIDE CHAIN RELEASE FACTOR GTP-BINDING SUBUNIT-LIKE"/>
    <property type="match status" value="1"/>
</dbReference>
<evidence type="ECO:0000256" key="1">
    <source>
        <dbReference type="SAM" id="SignalP"/>
    </source>
</evidence>
<sequence length="145" mass="15966">MLHLILQTTGVLHVILVDSGSSADIIFYDAYVQLGIDNAQVRKVNTPLTGFSSEMIEPLGEVMLPLSLGSLPKRSTKMIKFLVVKALSAYNTILGRPSLNLFRAIASTFHMKLKFPTSVGVREAVGDELMAKVCYVNILKRSRNN</sequence>
<feature type="signal peptide" evidence="1">
    <location>
        <begin position="1"/>
        <end position="22"/>
    </location>
</feature>
<proteinExistence type="predicted"/>
<feature type="chain" id="PRO_5043980030" evidence="1">
    <location>
        <begin position="23"/>
        <end position="145"/>
    </location>
</feature>
<dbReference type="PANTHER" id="PTHR33240">
    <property type="entry name" value="OS08G0508500 PROTEIN"/>
    <property type="match status" value="1"/>
</dbReference>
<organism evidence="2">
    <name type="scientific">Sesamum angustifolium</name>
    <dbReference type="NCBI Taxonomy" id="2727405"/>
    <lineage>
        <taxon>Eukaryota</taxon>
        <taxon>Viridiplantae</taxon>
        <taxon>Streptophyta</taxon>
        <taxon>Embryophyta</taxon>
        <taxon>Tracheophyta</taxon>
        <taxon>Spermatophyta</taxon>
        <taxon>Magnoliopsida</taxon>
        <taxon>eudicotyledons</taxon>
        <taxon>Gunneridae</taxon>
        <taxon>Pentapetalae</taxon>
        <taxon>asterids</taxon>
        <taxon>lamiids</taxon>
        <taxon>Lamiales</taxon>
        <taxon>Pedaliaceae</taxon>
        <taxon>Sesamum</taxon>
    </lineage>
</organism>
<name>A0AAW2NI48_9LAMI</name>
<comment type="caution">
    <text evidence="2">The sequence shown here is derived from an EMBL/GenBank/DDBJ whole genome shotgun (WGS) entry which is preliminary data.</text>
</comment>
<dbReference type="CDD" id="cd00303">
    <property type="entry name" value="retropepsin_like"/>
    <property type="match status" value="1"/>
</dbReference>
<reference evidence="2" key="1">
    <citation type="submission" date="2020-06" db="EMBL/GenBank/DDBJ databases">
        <authorList>
            <person name="Li T."/>
            <person name="Hu X."/>
            <person name="Zhang T."/>
            <person name="Song X."/>
            <person name="Zhang H."/>
            <person name="Dai N."/>
            <person name="Sheng W."/>
            <person name="Hou X."/>
            <person name="Wei L."/>
        </authorList>
    </citation>
    <scope>NUCLEOTIDE SEQUENCE</scope>
    <source>
        <strain evidence="2">G01</strain>
        <tissue evidence="2">Leaf</tissue>
    </source>
</reference>
<dbReference type="AlphaFoldDB" id="A0AAW2NI48"/>
<gene>
    <name evidence="2" type="ORF">Sangu_1197400</name>
</gene>
<dbReference type="InterPro" id="IPR021109">
    <property type="entry name" value="Peptidase_aspartic_dom_sf"/>
</dbReference>
<dbReference type="EMBL" id="JACGWK010000007">
    <property type="protein sequence ID" value="KAL0343100.1"/>
    <property type="molecule type" value="Genomic_DNA"/>
</dbReference>
<reference evidence="2" key="2">
    <citation type="journal article" date="2024" name="Plant">
        <title>Genomic evolution and insights into agronomic trait innovations of Sesamum species.</title>
        <authorList>
            <person name="Miao H."/>
            <person name="Wang L."/>
            <person name="Qu L."/>
            <person name="Liu H."/>
            <person name="Sun Y."/>
            <person name="Le M."/>
            <person name="Wang Q."/>
            <person name="Wei S."/>
            <person name="Zheng Y."/>
            <person name="Lin W."/>
            <person name="Duan Y."/>
            <person name="Cao H."/>
            <person name="Xiong S."/>
            <person name="Wang X."/>
            <person name="Wei L."/>
            <person name="Li C."/>
            <person name="Ma Q."/>
            <person name="Ju M."/>
            <person name="Zhao R."/>
            <person name="Li G."/>
            <person name="Mu C."/>
            <person name="Tian Q."/>
            <person name="Mei H."/>
            <person name="Zhang T."/>
            <person name="Gao T."/>
            <person name="Zhang H."/>
        </authorList>
    </citation>
    <scope>NUCLEOTIDE SEQUENCE</scope>
    <source>
        <strain evidence="2">G01</strain>
    </source>
</reference>
<keyword evidence="1" id="KW-0732">Signal</keyword>
<accession>A0AAW2NI48</accession>
<dbReference type="Gene3D" id="2.40.70.10">
    <property type="entry name" value="Acid Proteases"/>
    <property type="match status" value="1"/>
</dbReference>
<protein>
    <submittedName>
        <fullName evidence="2">Uncharacterized protein</fullName>
    </submittedName>
</protein>